<evidence type="ECO:0000313" key="3">
    <source>
        <dbReference type="Proteomes" id="UP000054266"/>
    </source>
</evidence>
<keyword evidence="3" id="KW-1185">Reference proteome</keyword>
<sequence>MRRTPPPTRFCGRQTRPSPGLGASTGVVIGVVCGTGASGSVIAGLICFPARYPLAAGIPLVMVSRTPALHMLERYTKPTQNNHACSLWRERIHSIPKSCSMLDAAWLLWRAFPRPQSPESSVRLRFSRTGYG</sequence>
<keyword evidence="1" id="KW-0812">Transmembrane</keyword>
<feature type="transmembrane region" description="Helical" evidence="1">
    <location>
        <begin position="21"/>
        <end position="46"/>
    </location>
</feature>
<proteinExistence type="predicted"/>
<gene>
    <name evidence="2" type="ORF">PV04_10096</name>
</gene>
<dbReference type="AlphaFoldDB" id="A0A0D2F5Q0"/>
<evidence type="ECO:0000256" key="1">
    <source>
        <dbReference type="SAM" id="Phobius"/>
    </source>
</evidence>
<dbReference type="Proteomes" id="UP000054266">
    <property type="component" value="Unassembled WGS sequence"/>
</dbReference>
<evidence type="ECO:0000313" key="2">
    <source>
        <dbReference type="EMBL" id="KIW63233.1"/>
    </source>
</evidence>
<keyword evidence="1" id="KW-0472">Membrane</keyword>
<protein>
    <submittedName>
        <fullName evidence="2">Uncharacterized protein</fullName>
    </submittedName>
</protein>
<organism evidence="2 3">
    <name type="scientific">Phialophora macrospora</name>
    <dbReference type="NCBI Taxonomy" id="1851006"/>
    <lineage>
        <taxon>Eukaryota</taxon>
        <taxon>Fungi</taxon>
        <taxon>Dikarya</taxon>
        <taxon>Ascomycota</taxon>
        <taxon>Pezizomycotina</taxon>
        <taxon>Eurotiomycetes</taxon>
        <taxon>Chaetothyriomycetidae</taxon>
        <taxon>Chaetothyriales</taxon>
        <taxon>Herpotrichiellaceae</taxon>
        <taxon>Phialophora</taxon>
    </lineage>
</organism>
<name>A0A0D2F5Q0_9EURO</name>
<keyword evidence="1" id="KW-1133">Transmembrane helix</keyword>
<dbReference type="EMBL" id="KN846962">
    <property type="protein sequence ID" value="KIW63233.1"/>
    <property type="molecule type" value="Genomic_DNA"/>
</dbReference>
<reference evidence="2 3" key="1">
    <citation type="submission" date="2015-01" db="EMBL/GenBank/DDBJ databases">
        <title>The Genome Sequence of Capronia semiimmersa CBS27337.</title>
        <authorList>
            <consortium name="The Broad Institute Genomics Platform"/>
            <person name="Cuomo C."/>
            <person name="de Hoog S."/>
            <person name="Gorbushina A."/>
            <person name="Stielow B."/>
            <person name="Teixiera M."/>
            <person name="Abouelleil A."/>
            <person name="Chapman S.B."/>
            <person name="Priest M."/>
            <person name="Young S.K."/>
            <person name="Wortman J."/>
            <person name="Nusbaum C."/>
            <person name="Birren B."/>
        </authorList>
    </citation>
    <scope>NUCLEOTIDE SEQUENCE [LARGE SCALE GENOMIC DNA]</scope>
    <source>
        <strain evidence="2 3">CBS 27337</strain>
    </source>
</reference>
<accession>A0A0D2F5Q0</accession>
<dbReference type="HOGENOM" id="CLU_1916819_0_0_1"/>